<protein>
    <recommendedName>
        <fullName evidence="4">Recombinase family protein</fullName>
    </recommendedName>
</protein>
<evidence type="ECO:0000313" key="2">
    <source>
        <dbReference type="EMBL" id="KKI98242.1"/>
    </source>
</evidence>
<dbReference type="eggNOG" id="COG0210">
    <property type="taxonomic scope" value="Bacteria"/>
</dbReference>
<evidence type="ECO:0000313" key="3">
    <source>
        <dbReference type="Proteomes" id="UP000034681"/>
    </source>
</evidence>
<gene>
    <name evidence="2" type="ORF">PROH_19775</name>
</gene>
<dbReference type="SUPFAM" id="SSF52540">
    <property type="entry name" value="P-loop containing nucleoside triphosphate hydrolases"/>
    <property type="match status" value="1"/>
</dbReference>
<dbReference type="EMBL" id="AJTX02000010">
    <property type="protein sequence ID" value="KKI98242.1"/>
    <property type="molecule type" value="Genomic_DNA"/>
</dbReference>
<reference evidence="2" key="1">
    <citation type="submission" date="2012-04" db="EMBL/GenBank/DDBJ databases">
        <authorList>
            <person name="Borisov I.G."/>
            <person name="Ivanikova N.V."/>
            <person name="Pinevich A.V."/>
        </authorList>
    </citation>
    <scope>NUCLEOTIDE SEQUENCE</scope>
    <source>
        <strain evidence="2">CALU 1027</strain>
    </source>
</reference>
<keyword evidence="3" id="KW-1185">Reference proteome</keyword>
<feature type="region of interest" description="Disordered" evidence="1">
    <location>
        <begin position="32"/>
        <end position="57"/>
    </location>
</feature>
<evidence type="ECO:0008006" key="4">
    <source>
        <dbReference type="Google" id="ProtNLM"/>
    </source>
</evidence>
<accession>A0A0M2PSW8</accession>
<sequence>MAQGTRLWVEGIARSGKTRTLVQQICQWVDQGSAGGSAQPDGNQTSGAGSASNPRVGSLEVPPPPLIFAATGDNRLVLMDALTTALGPGVPLTSTTPLGFFRSEVLLFWPLVGEPETPCPLPLFLRSETEQELATRLWRDRLSALGALQTDSAQGVNETSITRLVRRLLDLLTLAAAAGIPLTHLVPDAALLASAGLDYASPQWWHLAQQLLQDWQGWCAAQGLLTYGLVCDLYGRCLLPHPTYRQHLKRRFPAVFADDVDEYPALAAQLFRVLVDGGATGVFTFNEGGSVRLGFGADPEAFRPLAQGCQCLRLAAPPDSFALLLGDTLTGLVQEGVLSLPLPGLTPATNPLGVIQTTTRAQLLRRTAEIIAQGIHHGHLEPQDIAIITPGTDAIARYALVEILAQQGMTLQPLAEQRSLVSVPLIRALLTLLALVYPGLGRWVDREQVAEMLVVLSLAPRGQGYGLDPVRAGLLVDHCYRPDLDCPQLLDLTAFPRWDRVGFQGAQVYQGIRHWIQEQQQRLSQPGADNPVQVLDQAIQRFLWQGSALGYDQLAALRELLETAQHYWTVAHRLGEGFGTTEVTVLVQRFIHLLRQGTITANPYPAGGVELRRHSITLATLFQYRLNRCQHRWQFWLDVGSPSWLTRGRGLWGASLFLSDRRAPTPEPVSLGFPPGGFPDPLATQGADSGSFPPDADPGIRADGLREGLQLEALRLQQTVVDLLGRATERVYLCHSELSLGGQDQFGPLLPLVYGGQVLPEAEEDV</sequence>
<comment type="caution">
    <text evidence="2">The sequence shown here is derived from an EMBL/GenBank/DDBJ whole genome shotgun (WGS) entry which is preliminary data.</text>
</comment>
<feature type="region of interest" description="Disordered" evidence="1">
    <location>
        <begin position="677"/>
        <end position="701"/>
    </location>
</feature>
<dbReference type="AlphaFoldDB" id="A0A0M2PSW8"/>
<dbReference type="Proteomes" id="UP000034681">
    <property type="component" value="Unassembled WGS sequence"/>
</dbReference>
<feature type="compositionally biased region" description="Polar residues" evidence="1">
    <location>
        <begin position="40"/>
        <end position="55"/>
    </location>
</feature>
<organism evidence="2 3">
    <name type="scientific">Prochlorothrix hollandica PCC 9006 = CALU 1027</name>
    <dbReference type="NCBI Taxonomy" id="317619"/>
    <lineage>
        <taxon>Bacteria</taxon>
        <taxon>Bacillati</taxon>
        <taxon>Cyanobacteriota</taxon>
        <taxon>Cyanophyceae</taxon>
        <taxon>Prochlorotrichales</taxon>
        <taxon>Prochlorotrichaceae</taxon>
        <taxon>Prochlorothrix</taxon>
    </lineage>
</organism>
<proteinExistence type="predicted"/>
<evidence type="ECO:0000256" key="1">
    <source>
        <dbReference type="SAM" id="MobiDB-lite"/>
    </source>
</evidence>
<dbReference type="InterPro" id="IPR027417">
    <property type="entry name" value="P-loop_NTPase"/>
</dbReference>
<name>A0A0M2PSW8_PROHO</name>
<dbReference type="STRING" id="317619.GCA_000332315_02848"/>